<keyword evidence="2 8" id="KW-0813">Transport</keyword>
<evidence type="ECO:0000256" key="3">
    <source>
        <dbReference type="ARBA" id="ARBA00022452"/>
    </source>
</evidence>
<evidence type="ECO:0000313" key="13">
    <source>
        <dbReference type="EMBL" id="SFZ93461.1"/>
    </source>
</evidence>
<evidence type="ECO:0000259" key="12">
    <source>
        <dbReference type="Pfam" id="PF07715"/>
    </source>
</evidence>
<dbReference type="NCBIfam" id="TIGR04056">
    <property type="entry name" value="OMP_RagA_SusC"/>
    <property type="match status" value="1"/>
</dbReference>
<dbReference type="InterPro" id="IPR008969">
    <property type="entry name" value="CarboxyPept-like_regulatory"/>
</dbReference>
<keyword evidence="3 8" id="KW-1134">Transmembrane beta strand</keyword>
<dbReference type="Gene3D" id="2.170.130.10">
    <property type="entry name" value="TonB-dependent receptor, plug domain"/>
    <property type="match status" value="1"/>
</dbReference>
<protein>
    <submittedName>
        <fullName evidence="13">TonB-linked outer membrane protein, SusC/RagA family</fullName>
    </submittedName>
</protein>
<evidence type="ECO:0000256" key="9">
    <source>
        <dbReference type="RuleBase" id="RU003357"/>
    </source>
</evidence>
<dbReference type="GO" id="GO:0033214">
    <property type="term" value="P:siderophore-iron import into cell"/>
    <property type="evidence" value="ECO:0007669"/>
    <property type="project" value="TreeGrafter"/>
</dbReference>
<feature type="domain" description="TonB-dependent receptor plug" evidence="12">
    <location>
        <begin position="115"/>
        <end position="219"/>
    </location>
</feature>
<gene>
    <name evidence="13" type="ORF">SAMN05428642_103147</name>
</gene>
<evidence type="ECO:0000256" key="8">
    <source>
        <dbReference type="PROSITE-ProRule" id="PRU01360"/>
    </source>
</evidence>
<keyword evidence="7 8" id="KW-0998">Cell outer membrane</keyword>
<dbReference type="NCBIfam" id="TIGR04057">
    <property type="entry name" value="SusC_RagA_signa"/>
    <property type="match status" value="1"/>
</dbReference>
<evidence type="ECO:0000256" key="10">
    <source>
        <dbReference type="SAM" id="SignalP"/>
    </source>
</evidence>
<organism evidence="13 14">
    <name type="scientific">Flaviramulus basaltis</name>
    <dbReference type="NCBI Taxonomy" id="369401"/>
    <lineage>
        <taxon>Bacteria</taxon>
        <taxon>Pseudomonadati</taxon>
        <taxon>Bacteroidota</taxon>
        <taxon>Flavobacteriia</taxon>
        <taxon>Flavobacteriales</taxon>
        <taxon>Flavobacteriaceae</taxon>
        <taxon>Flaviramulus</taxon>
    </lineage>
</organism>
<feature type="domain" description="TonB-dependent receptor-like beta-barrel" evidence="11">
    <location>
        <begin position="436"/>
        <end position="966"/>
    </location>
</feature>
<dbReference type="SUPFAM" id="SSF56935">
    <property type="entry name" value="Porins"/>
    <property type="match status" value="1"/>
</dbReference>
<dbReference type="Gene3D" id="2.60.40.1120">
    <property type="entry name" value="Carboxypeptidase-like, regulatory domain"/>
    <property type="match status" value="1"/>
</dbReference>
<dbReference type="Proteomes" id="UP000182544">
    <property type="component" value="Unassembled WGS sequence"/>
</dbReference>
<dbReference type="Gene3D" id="2.40.170.20">
    <property type="entry name" value="TonB-dependent receptor, beta-barrel domain"/>
    <property type="match status" value="1"/>
</dbReference>
<comment type="subcellular location">
    <subcellularLocation>
        <location evidence="1 8">Cell outer membrane</location>
        <topology evidence="1 8">Multi-pass membrane protein</topology>
    </subcellularLocation>
</comment>
<proteinExistence type="inferred from homology"/>
<dbReference type="SUPFAM" id="SSF49464">
    <property type="entry name" value="Carboxypeptidase regulatory domain-like"/>
    <property type="match status" value="1"/>
</dbReference>
<accession>A0A1K2ILW7</accession>
<dbReference type="AlphaFoldDB" id="A0A1K2ILW7"/>
<keyword evidence="6 8" id="KW-0472">Membrane</keyword>
<evidence type="ECO:0000256" key="2">
    <source>
        <dbReference type="ARBA" id="ARBA00022448"/>
    </source>
</evidence>
<dbReference type="Pfam" id="PF13715">
    <property type="entry name" value="CarbopepD_reg_2"/>
    <property type="match status" value="1"/>
</dbReference>
<dbReference type="RefSeq" id="WP_072402791.1">
    <property type="nucleotide sequence ID" value="NZ_FPKV01000003.1"/>
</dbReference>
<evidence type="ECO:0000256" key="6">
    <source>
        <dbReference type="ARBA" id="ARBA00023136"/>
    </source>
</evidence>
<dbReference type="OrthoDB" id="9768177at2"/>
<evidence type="ECO:0000256" key="5">
    <source>
        <dbReference type="ARBA" id="ARBA00023077"/>
    </source>
</evidence>
<dbReference type="InterPro" id="IPR037066">
    <property type="entry name" value="Plug_dom_sf"/>
</dbReference>
<dbReference type="Pfam" id="PF07715">
    <property type="entry name" value="Plug"/>
    <property type="match status" value="1"/>
</dbReference>
<dbReference type="InterPro" id="IPR023997">
    <property type="entry name" value="TonB-dep_OMP_SusC/RagA_CS"/>
</dbReference>
<dbReference type="InterPro" id="IPR012910">
    <property type="entry name" value="Plug_dom"/>
</dbReference>
<dbReference type="GO" id="GO:0009279">
    <property type="term" value="C:cell outer membrane"/>
    <property type="evidence" value="ECO:0007669"/>
    <property type="project" value="UniProtKB-SubCell"/>
</dbReference>
<dbReference type="EMBL" id="FPKV01000003">
    <property type="protein sequence ID" value="SFZ93461.1"/>
    <property type="molecule type" value="Genomic_DNA"/>
</dbReference>
<dbReference type="PANTHER" id="PTHR30442:SF0">
    <property type="entry name" value="FE(3+) DICITRATE TRANSPORT PROTEIN FECA"/>
    <property type="match status" value="1"/>
</dbReference>
<feature type="signal peptide" evidence="10">
    <location>
        <begin position="1"/>
        <end position="25"/>
    </location>
</feature>
<dbReference type="InterPro" id="IPR000531">
    <property type="entry name" value="Beta-barrel_TonB"/>
</dbReference>
<keyword evidence="10" id="KW-0732">Signal</keyword>
<dbReference type="InterPro" id="IPR039426">
    <property type="entry name" value="TonB-dep_rcpt-like"/>
</dbReference>
<name>A0A1K2ILW7_9FLAO</name>
<keyword evidence="14" id="KW-1185">Reference proteome</keyword>
<comment type="similarity">
    <text evidence="8 9">Belongs to the TonB-dependent receptor family.</text>
</comment>
<evidence type="ECO:0000256" key="1">
    <source>
        <dbReference type="ARBA" id="ARBA00004571"/>
    </source>
</evidence>
<sequence length="1015" mass="109849">MKTKIRNILTLFVTLLMFAFSQAQSISGTVSDENGPLPGASIIVKGTSNGTATDFDGKYTLNNISADAIIVVSFIGYVTQEINVAGRAIVDINLVQDANVLNEIVVTGYTAQNTRNITGSVAVIDSEVLAETTPSSLEQALQGQVSGVTVGSEGGPGGKAAVRIRGFGTVNGNDPLYVIDGVQTGQGLNEINPNDIASIQVLKDAAAASIYGIGAANGVIIITTKSGKRNQKAKFTYDGLIGNDFVPNSAFPEMATPQQLADAYWKALANDGSALSHPQYGTGTTPVLPEFINDGGGNPYSFPDNRITRANQAGTNWFDEFFNSAIVQQHNIGIQGGSETSKFFVSLGLLDQEGVAVNTSYDRYSIRANSEFDITDNFRIGETLSFSYSELIGVNDPLGSNSNQNNESQIASLYRMHPIIPVYDEGGNFAGTAGISGVGNGYNPVAVADRNKNNVNKVLRTLGSVYAEVDLFEDLKFRTTFTADLNTSNFGFFQPIDYENSTARTVNQLRETTATGINTNWYNILQYTKTFNEVHNVDAFVGTEFKKNTYKNYYAQITNFLFTEPDATYLSAGTGSQTVGGNQNKSTSFSTFGKVDYDYSGKYLFSATIRRDQSSLFEGGNQVGVFPAFSAGWRLSDDFFAGSVDVNNLLLKVSWGQVGNNSIPAGNAITSYGSNLAYNDYAGQTGYYLTNIGDPNLTWETTTTTNFGISGSFFDNSITLDLDIYKAETEDMLLAVPVDPSIYGNTVSSLYKNVGQMTNKGFDLGISYNNNVSEDFSYSIGANISHYKNNVDYLVSGDESIVVPNPNLGAQTGFETTNTVAGYPISSFVGYNYDATTRSVDTSGDARNVIGNPHPDFTYGINFNADYKNLDFSLFFQGSQGNEIYNLTKFWTDFSGFEGGKSLDYVNETRHDLTLSAADATGSSYYIEDGSYIRLKNISLGYTLNDAVTSKLGLDKIRIFLQGKNLITITDYSGLDPEINLSNYTNQQQANLEIGVDRGAYPISRSLNLGLNITF</sequence>
<reference evidence="13 14" key="1">
    <citation type="submission" date="2016-10" db="EMBL/GenBank/DDBJ databases">
        <authorList>
            <person name="de Groot N.N."/>
        </authorList>
    </citation>
    <scope>NUCLEOTIDE SEQUENCE [LARGE SCALE GENOMIC DNA]</scope>
    <source>
        <strain evidence="13 14">DSM 18180</strain>
    </source>
</reference>
<evidence type="ECO:0000256" key="4">
    <source>
        <dbReference type="ARBA" id="ARBA00022692"/>
    </source>
</evidence>
<dbReference type="Pfam" id="PF00593">
    <property type="entry name" value="TonB_dep_Rec_b-barrel"/>
    <property type="match status" value="1"/>
</dbReference>
<dbReference type="PROSITE" id="PS52016">
    <property type="entry name" value="TONB_DEPENDENT_REC_3"/>
    <property type="match status" value="1"/>
</dbReference>
<evidence type="ECO:0000256" key="7">
    <source>
        <dbReference type="ARBA" id="ARBA00023237"/>
    </source>
</evidence>
<keyword evidence="4 8" id="KW-0812">Transmembrane</keyword>
<keyword evidence="5 9" id="KW-0798">TonB box</keyword>
<dbReference type="InterPro" id="IPR036942">
    <property type="entry name" value="Beta-barrel_TonB_sf"/>
</dbReference>
<evidence type="ECO:0000259" key="11">
    <source>
        <dbReference type="Pfam" id="PF00593"/>
    </source>
</evidence>
<evidence type="ECO:0000313" key="14">
    <source>
        <dbReference type="Proteomes" id="UP000182544"/>
    </source>
</evidence>
<dbReference type="STRING" id="369401.SAMN05428642_103147"/>
<dbReference type="PANTHER" id="PTHR30442">
    <property type="entry name" value="IRON III DICITRATE TRANSPORT PROTEIN FECA"/>
    <property type="match status" value="1"/>
</dbReference>
<feature type="chain" id="PRO_5012159488" evidence="10">
    <location>
        <begin position="26"/>
        <end position="1015"/>
    </location>
</feature>
<dbReference type="InterPro" id="IPR023996">
    <property type="entry name" value="TonB-dep_OMP_SusC/RagA"/>
</dbReference>